<gene>
    <name evidence="2" type="ORF">CPOL0286_LOCUS4075</name>
</gene>
<evidence type="ECO:0000313" key="2">
    <source>
        <dbReference type="EMBL" id="CAE2198968.1"/>
    </source>
</evidence>
<organism evidence="2">
    <name type="scientific">Prymnesium polylepis</name>
    <dbReference type="NCBI Taxonomy" id="72548"/>
    <lineage>
        <taxon>Eukaryota</taxon>
        <taxon>Haptista</taxon>
        <taxon>Haptophyta</taxon>
        <taxon>Prymnesiophyceae</taxon>
        <taxon>Prymnesiales</taxon>
        <taxon>Prymnesiaceae</taxon>
        <taxon>Prymnesium</taxon>
    </lineage>
</organism>
<protein>
    <submittedName>
        <fullName evidence="2">Uncharacterized protein</fullName>
    </submittedName>
</protein>
<dbReference type="EMBL" id="HBKO01008813">
    <property type="protein sequence ID" value="CAE2198968.1"/>
    <property type="molecule type" value="Transcribed_RNA"/>
</dbReference>
<accession>A0A7S4HH25</accession>
<sequence>MPSHRRSNSESGYTFNPVEALVEDAVGDASELFTDFLDNLLVHVPLDSDMFRSSPVGLPNKRPKSEHMIVGSPVSTMDPLPSMDIDVSVPDSPNSRNNGGGLSRKNKPQRCSICKECGHKSRTCKFAQGAKVADGPMTDGEPSPFFVDQPDNAMSIQFQV</sequence>
<proteinExistence type="predicted"/>
<evidence type="ECO:0000256" key="1">
    <source>
        <dbReference type="SAM" id="MobiDB-lite"/>
    </source>
</evidence>
<reference evidence="2" key="1">
    <citation type="submission" date="2021-01" db="EMBL/GenBank/DDBJ databases">
        <authorList>
            <person name="Corre E."/>
            <person name="Pelletier E."/>
            <person name="Niang G."/>
            <person name="Scheremetjew M."/>
            <person name="Finn R."/>
            <person name="Kale V."/>
            <person name="Holt S."/>
            <person name="Cochrane G."/>
            <person name="Meng A."/>
            <person name="Brown T."/>
            <person name="Cohen L."/>
        </authorList>
    </citation>
    <scope>NUCLEOTIDE SEQUENCE</scope>
    <source>
        <strain evidence="2">UIO037</strain>
    </source>
</reference>
<feature type="region of interest" description="Disordered" evidence="1">
    <location>
        <begin position="55"/>
        <end position="108"/>
    </location>
</feature>
<dbReference type="AlphaFoldDB" id="A0A7S4HH25"/>
<name>A0A7S4HH25_9EUKA</name>